<protein>
    <submittedName>
        <fullName evidence="3">Uncharacterized protein</fullName>
    </submittedName>
</protein>
<feature type="chain" id="PRO_5003216599" evidence="2">
    <location>
        <begin position="27"/>
        <end position="331"/>
    </location>
</feature>
<feature type="non-terminal residue" evidence="3">
    <location>
        <position position="331"/>
    </location>
</feature>
<keyword evidence="2" id="KW-0732">Signal</keyword>
<proteinExistence type="evidence at transcript level"/>
<feature type="coiled-coil region" evidence="1">
    <location>
        <begin position="221"/>
        <end position="252"/>
    </location>
</feature>
<accession>E7D1T6</accession>
<keyword evidence="1" id="KW-0175">Coiled coil</keyword>
<organism evidence="3">
    <name type="scientific">Latrodectus hesperus</name>
    <name type="common">Western black widow spider</name>
    <dbReference type="NCBI Taxonomy" id="256737"/>
    <lineage>
        <taxon>Eukaryota</taxon>
        <taxon>Metazoa</taxon>
        <taxon>Ecdysozoa</taxon>
        <taxon>Arthropoda</taxon>
        <taxon>Chelicerata</taxon>
        <taxon>Arachnida</taxon>
        <taxon>Araneae</taxon>
        <taxon>Araneomorphae</taxon>
        <taxon>Entelegynae</taxon>
        <taxon>Araneoidea</taxon>
        <taxon>Theridiidae</taxon>
        <taxon>Latrodectus</taxon>
    </lineage>
</organism>
<evidence type="ECO:0000256" key="2">
    <source>
        <dbReference type="SAM" id="SignalP"/>
    </source>
</evidence>
<dbReference type="Gene3D" id="1.20.5.1230">
    <property type="entry name" value="Apolipoprotein A-I"/>
    <property type="match status" value="1"/>
</dbReference>
<dbReference type="AlphaFoldDB" id="E7D1T6"/>
<feature type="non-terminal residue" evidence="3">
    <location>
        <position position="1"/>
    </location>
</feature>
<evidence type="ECO:0000313" key="3">
    <source>
        <dbReference type="EMBL" id="ADV40330.1"/>
    </source>
</evidence>
<dbReference type="EMBL" id="HQ006040">
    <property type="protein sequence ID" value="ADV40330.1"/>
    <property type="molecule type" value="mRNA"/>
</dbReference>
<feature type="signal peptide" evidence="2">
    <location>
        <begin position="1"/>
        <end position="26"/>
    </location>
</feature>
<reference evidence="3" key="1">
    <citation type="submission" date="2010-07" db="EMBL/GenBank/DDBJ databases">
        <title>Identification of Proteins Involved in Black Widow Spider Wrapping Silk Fibers.</title>
        <authorList>
            <person name="Nguyen A."/>
            <person name="Verduzco A."/>
            <person name="Vierra C."/>
        </authorList>
    </citation>
    <scope>NUCLEOTIDE SEQUENCE</scope>
</reference>
<name>E7D1T6_LATHE</name>
<evidence type="ECO:0000256" key="1">
    <source>
        <dbReference type="SAM" id="Coils"/>
    </source>
</evidence>
<sequence>ARGKNLAFKMNGVLLVLCLAVATTAALPAQVSQASVLDYLKDLEDVVQEDGKILIGKMINVIHHVESGVLHVKAVVPKVYEKIHQEADEVLAGLKKVTDKVEEFLGRQNVFFGFDLLKGLTELSGGTDLGTVLNLLSLADKAHKVVNDAKEFVPKLEKTLNKIQARIEAHVGDFTAHVLKELGLQDVSQSVAKKIEDLFEKVENEAHILILDLLHKMGESLNLLEEKLPQEYEKLKDAVQEVRTKISELVVDIEKTLVMRSFSLLDLAGNAGDGTSIGTAFKVMSLLDKFNKVVQDAREFGPKAEVVLQHSIKKVADSAQDFFTHAAKKLF</sequence>